<evidence type="ECO:0000256" key="3">
    <source>
        <dbReference type="ARBA" id="ARBA00023274"/>
    </source>
</evidence>
<evidence type="ECO:0000256" key="2">
    <source>
        <dbReference type="ARBA" id="ARBA00022980"/>
    </source>
</evidence>
<dbReference type="PANTHER" id="PTHR14413:SF16">
    <property type="entry name" value="LARGE RIBOSOMAL SUBUNIT PROTEIN BL17M"/>
    <property type="match status" value="1"/>
</dbReference>
<keyword evidence="3 5" id="KW-0687">Ribonucleoprotein</keyword>
<comment type="caution">
    <text evidence="7">The sequence shown here is derived from an EMBL/GenBank/DDBJ whole genome shotgun (WGS) entry which is preliminary data.</text>
</comment>
<dbReference type="InterPro" id="IPR036373">
    <property type="entry name" value="Ribosomal_bL17_sf"/>
</dbReference>
<keyword evidence="2 5" id="KW-0689">Ribosomal protein</keyword>
<dbReference type="InterPro" id="IPR000456">
    <property type="entry name" value="Ribosomal_bL17"/>
</dbReference>
<evidence type="ECO:0000256" key="1">
    <source>
        <dbReference type="ARBA" id="ARBA00008777"/>
    </source>
</evidence>
<evidence type="ECO:0000256" key="5">
    <source>
        <dbReference type="RuleBase" id="RU000660"/>
    </source>
</evidence>
<sequence>MRHLAKGRKFGLTKGKRKAFLKTLAGNFIKKERIVTTEARAKEIRPLVERFVSYGKRRNLQGLRLLLQKLPKEAAYKVYYEIAPRYEGRRGGYVRIVKRAAARRGDGAKMATIEFV</sequence>
<protein>
    <recommendedName>
        <fullName evidence="4 6">50S ribosomal protein L17</fullName>
    </recommendedName>
</protein>
<dbReference type="STRING" id="1618665.UY55_C0001G0239"/>
<accession>A0A0G1WA37</accession>
<dbReference type="GO" id="GO:0006412">
    <property type="term" value="P:translation"/>
    <property type="evidence" value="ECO:0007669"/>
    <property type="project" value="InterPro"/>
</dbReference>
<dbReference type="NCBIfam" id="TIGR00059">
    <property type="entry name" value="L17"/>
    <property type="match status" value="1"/>
</dbReference>
<dbReference type="Pfam" id="PF01196">
    <property type="entry name" value="Ribosomal_L17"/>
    <property type="match status" value="1"/>
</dbReference>
<reference evidence="7 8" key="1">
    <citation type="journal article" date="2015" name="Nature">
        <title>rRNA introns, odd ribosomes, and small enigmatic genomes across a large radiation of phyla.</title>
        <authorList>
            <person name="Brown C.T."/>
            <person name="Hug L.A."/>
            <person name="Thomas B.C."/>
            <person name="Sharon I."/>
            <person name="Castelle C.J."/>
            <person name="Singh A."/>
            <person name="Wilkins M.J."/>
            <person name="Williams K.H."/>
            <person name="Banfield J.F."/>
        </authorList>
    </citation>
    <scope>NUCLEOTIDE SEQUENCE [LARGE SCALE GENOMIC DNA]</scope>
</reference>
<comment type="similarity">
    <text evidence="1 5">Belongs to the bacterial ribosomal protein bL17 family.</text>
</comment>
<dbReference type="SUPFAM" id="SSF64263">
    <property type="entry name" value="Prokaryotic ribosomal protein L17"/>
    <property type="match status" value="1"/>
</dbReference>
<name>A0A0G1WA37_9BACT</name>
<organism evidence="7 8">
    <name type="scientific">Candidatus Jorgensenbacteria bacterium GW2011_GWB1_50_10</name>
    <dbReference type="NCBI Taxonomy" id="1618665"/>
    <lineage>
        <taxon>Bacteria</taxon>
        <taxon>Candidatus Joergenseniibacteriota</taxon>
    </lineage>
</organism>
<dbReference type="AlphaFoldDB" id="A0A0G1WA37"/>
<gene>
    <name evidence="7" type="ORF">UY55_C0001G0239</name>
</gene>
<evidence type="ECO:0000256" key="6">
    <source>
        <dbReference type="RuleBase" id="RU000661"/>
    </source>
</evidence>
<dbReference type="PATRIC" id="fig|1618665.3.peg.248"/>
<dbReference type="PANTHER" id="PTHR14413">
    <property type="entry name" value="RIBOSOMAL PROTEIN L17"/>
    <property type="match status" value="1"/>
</dbReference>
<evidence type="ECO:0000256" key="4">
    <source>
        <dbReference type="ARBA" id="ARBA00035494"/>
    </source>
</evidence>
<dbReference type="Proteomes" id="UP000034224">
    <property type="component" value="Unassembled WGS sequence"/>
</dbReference>
<evidence type="ECO:0000313" key="7">
    <source>
        <dbReference type="EMBL" id="KKW15485.1"/>
    </source>
</evidence>
<dbReference type="GO" id="GO:0022625">
    <property type="term" value="C:cytosolic large ribosomal subunit"/>
    <property type="evidence" value="ECO:0007669"/>
    <property type="project" value="TreeGrafter"/>
</dbReference>
<dbReference type="Gene3D" id="3.90.1030.10">
    <property type="entry name" value="Ribosomal protein L17"/>
    <property type="match status" value="1"/>
</dbReference>
<dbReference type="GO" id="GO:0003735">
    <property type="term" value="F:structural constituent of ribosome"/>
    <property type="evidence" value="ECO:0007669"/>
    <property type="project" value="InterPro"/>
</dbReference>
<evidence type="ECO:0000313" key="8">
    <source>
        <dbReference type="Proteomes" id="UP000034224"/>
    </source>
</evidence>
<dbReference type="EMBL" id="LCQK01000001">
    <property type="protein sequence ID" value="KKW15485.1"/>
    <property type="molecule type" value="Genomic_DNA"/>
</dbReference>
<proteinExistence type="inferred from homology"/>